<dbReference type="InterPro" id="IPR036645">
    <property type="entry name" value="Elafin-like_sf"/>
</dbReference>
<dbReference type="Pfam" id="PF07679">
    <property type="entry name" value="I-set"/>
    <property type="match status" value="1"/>
</dbReference>
<evidence type="ECO:0000256" key="6">
    <source>
        <dbReference type="ARBA" id="ARBA00022729"/>
    </source>
</evidence>
<evidence type="ECO:0000256" key="2">
    <source>
        <dbReference type="ARBA" id="ARBA00005743"/>
    </source>
</evidence>
<dbReference type="InterPro" id="IPR020901">
    <property type="entry name" value="Prtase_inh_Kunz-CS"/>
</dbReference>
<organism evidence="19 20">
    <name type="scientific">Polypterus senegalus</name>
    <name type="common">Senegal bichir</name>
    <dbReference type="NCBI Taxonomy" id="55291"/>
    <lineage>
        <taxon>Eukaryota</taxon>
        <taxon>Metazoa</taxon>
        <taxon>Chordata</taxon>
        <taxon>Craniata</taxon>
        <taxon>Vertebrata</taxon>
        <taxon>Euteleostomi</taxon>
        <taxon>Actinopterygii</taxon>
        <taxon>Polypteriformes</taxon>
        <taxon>Polypteridae</taxon>
        <taxon>Polypterus</taxon>
    </lineage>
</organism>
<dbReference type="EMBL" id="JAATIS010004753">
    <property type="protein sequence ID" value="KAG2461153.1"/>
    <property type="molecule type" value="Genomic_DNA"/>
</dbReference>
<dbReference type="InterPro" id="IPR008993">
    <property type="entry name" value="TIMP-like_OB-fold"/>
</dbReference>
<dbReference type="InterPro" id="IPR007110">
    <property type="entry name" value="Ig-like_dom"/>
</dbReference>
<reference evidence="19 20" key="1">
    <citation type="journal article" date="2021" name="Cell">
        <title>Tracing the genetic footprints of vertebrate landing in non-teleost ray-finned fishes.</title>
        <authorList>
            <person name="Bi X."/>
            <person name="Wang K."/>
            <person name="Yang L."/>
            <person name="Pan H."/>
            <person name="Jiang H."/>
            <person name="Wei Q."/>
            <person name="Fang M."/>
            <person name="Yu H."/>
            <person name="Zhu C."/>
            <person name="Cai Y."/>
            <person name="He Y."/>
            <person name="Gan X."/>
            <person name="Zeng H."/>
            <person name="Yu D."/>
            <person name="Zhu Y."/>
            <person name="Jiang H."/>
            <person name="Qiu Q."/>
            <person name="Yang H."/>
            <person name="Zhang Y.E."/>
            <person name="Wang W."/>
            <person name="Zhu M."/>
            <person name="He S."/>
            <person name="Zhang G."/>
        </authorList>
    </citation>
    <scope>NUCLEOTIDE SEQUENCE [LARGE SCALE GENOMIC DNA]</scope>
    <source>
        <strain evidence="19">Bchr_013</strain>
    </source>
</reference>
<evidence type="ECO:0000256" key="5">
    <source>
        <dbReference type="ARBA" id="ARBA00022690"/>
    </source>
</evidence>
<dbReference type="InterPro" id="IPR036058">
    <property type="entry name" value="Kazal_dom_sf"/>
</dbReference>
<dbReference type="SMART" id="SM00217">
    <property type="entry name" value="WAP"/>
    <property type="match status" value="1"/>
</dbReference>
<dbReference type="Gene3D" id="3.30.60.30">
    <property type="match status" value="1"/>
</dbReference>
<dbReference type="Pfam" id="PF01759">
    <property type="entry name" value="NTR"/>
    <property type="match status" value="1"/>
</dbReference>
<evidence type="ECO:0000313" key="19">
    <source>
        <dbReference type="EMBL" id="KAG2461153.1"/>
    </source>
</evidence>
<evidence type="ECO:0000256" key="10">
    <source>
        <dbReference type="ARBA" id="ARBA00023180"/>
    </source>
</evidence>
<dbReference type="CDD" id="cd00104">
    <property type="entry name" value="KAZAL_FS"/>
    <property type="match status" value="1"/>
</dbReference>
<dbReference type="PANTHER" id="PTHR45938:SF7">
    <property type="entry name" value="WAP, KAZAL, IMMUNOGLOBULIN, KUNITZ AND NTR DOMAIN-CONTAINING PROTEIN 2"/>
    <property type="match status" value="1"/>
</dbReference>
<gene>
    <name evidence="19" type="primary">Wfikkn2</name>
    <name evidence="19" type="ORF">GTO96_0011660</name>
</gene>
<dbReference type="Gene3D" id="2.40.50.120">
    <property type="match status" value="1"/>
</dbReference>
<feature type="domain" description="BPTI/Kunitz inhibitor" evidence="15">
    <location>
        <begin position="439"/>
        <end position="489"/>
    </location>
</feature>
<feature type="domain" description="Kazal-like" evidence="18">
    <location>
        <begin position="239"/>
        <end position="290"/>
    </location>
</feature>
<evidence type="ECO:0000256" key="8">
    <source>
        <dbReference type="ARBA" id="ARBA00022900"/>
    </source>
</evidence>
<dbReference type="InterPro" id="IPR002223">
    <property type="entry name" value="Kunitz_BPTI"/>
</dbReference>
<dbReference type="AlphaFoldDB" id="A0A8X7X4G6"/>
<evidence type="ECO:0000313" key="20">
    <source>
        <dbReference type="Proteomes" id="UP000886611"/>
    </source>
</evidence>
<feature type="domain" description="Ig-like" evidence="16">
    <location>
        <begin position="323"/>
        <end position="416"/>
    </location>
</feature>
<keyword evidence="7" id="KW-0677">Repeat</keyword>
<dbReference type="PRINTS" id="PR00759">
    <property type="entry name" value="BASICPTASE"/>
</dbReference>
<keyword evidence="9" id="KW-1015">Disulfide bond</keyword>
<dbReference type="CDD" id="cd22605">
    <property type="entry name" value="Kunitz_WFIKKN_1-like"/>
    <property type="match status" value="1"/>
</dbReference>
<dbReference type="PROSITE" id="PS00280">
    <property type="entry name" value="BPTI_KUNITZ_1"/>
    <property type="match status" value="1"/>
</dbReference>
<keyword evidence="20" id="KW-1185">Reference proteome</keyword>
<dbReference type="CDD" id="cd03575">
    <property type="entry name" value="NTR_WFIKKN"/>
    <property type="match status" value="1"/>
</dbReference>
<dbReference type="PANTHER" id="PTHR45938">
    <property type="entry name" value="ACP24A4-RELATED"/>
    <property type="match status" value="1"/>
</dbReference>
<dbReference type="Gene3D" id="2.60.40.10">
    <property type="entry name" value="Immunoglobulins"/>
    <property type="match status" value="1"/>
</dbReference>
<dbReference type="Proteomes" id="UP000886611">
    <property type="component" value="Unassembled WGS sequence"/>
</dbReference>
<feature type="region of interest" description="Disordered" evidence="13">
    <location>
        <begin position="1"/>
        <end position="29"/>
    </location>
</feature>
<dbReference type="FunFam" id="4.10.410.10:FF:000002">
    <property type="entry name" value="WAP, follistatin/kazal, immunoglobulin, kunitz and netrin domain-containing 2"/>
    <property type="match status" value="1"/>
</dbReference>
<dbReference type="PROSITE" id="PS50279">
    <property type="entry name" value="BPTI_KUNITZ_2"/>
    <property type="match status" value="2"/>
</dbReference>
<dbReference type="SMART" id="SM00131">
    <property type="entry name" value="KU"/>
    <property type="match status" value="2"/>
</dbReference>
<dbReference type="GO" id="GO:0004867">
    <property type="term" value="F:serine-type endopeptidase inhibitor activity"/>
    <property type="evidence" value="ECO:0007669"/>
    <property type="project" value="UniProtKB-KW"/>
</dbReference>
<dbReference type="GO" id="GO:0005615">
    <property type="term" value="C:extracellular space"/>
    <property type="evidence" value="ECO:0007669"/>
    <property type="project" value="TreeGrafter"/>
</dbReference>
<dbReference type="GO" id="GO:0007179">
    <property type="term" value="P:transforming growth factor beta receptor signaling pathway"/>
    <property type="evidence" value="ECO:0007669"/>
    <property type="project" value="TreeGrafter"/>
</dbReference>
<feature type="non-terminal residue" evidence="19">
    <location>
        <position position="686"/>
    </location>
</feature>
<keyword evidence="6" id="KW-0732">Signal</keyword>
<evidence type="ECO:0000256" key="12">
    <source>
        <dbReference type="ARBA" id="ARBA00023319"/>
    </source>
</evidence>
<keyword evidence="11" id="KW-0481">Metalloenzyme inhibitor</keyword>
<dbReference type="FunFam" id="4.10.75.10:FF:000002">
    <property type="entry name" value="WAP, Kazal, immunoglobulin, Kunitz and NTR domain-containing protein 2"/>
    <property type="match status" value="1"/>
</dbReference>
<dbReference type="SMART" id="SM00408">
    <property type="entry name" value="IGc2"/>
    <property type="match status" value="1"/>
</dbReference>
<dbReference type="InterPro" id="IPR003599">
    <property type="entry name" value="Ig_sub"/>
</dbReference>
<dbReference type="SUPFAM" id="SSF57362">
    <property type="entry name" value="BPTI-like"/>
    <property type="match status" value="2"/>
</dbReference>
<dbReference type="PROSITE" id="PS50189">
    <property type="entry name" value="NTR"/>
    <property type="match status" value="1"/>
</dbReference>
<feature type="compositionally biased region" description="Basic and acidic residues" evidence="13">
    <location>
        <begin position="51"/>
        <end position="83"/>
    </location>
</feature>
<dbReference type="InterPro" id="IPR002350">
    <property type="entry name" value="Kazal_dom"/>
</dbReference>
<evidence type="ECO:0000256" key="9">
    <source>
        <dbReference type="ARBA" id="ARBA00023157"/>
    </source>
</evidence>
<dbReference type="PROSITE" id="PS50835">
    <property type="entry name" value="IG_LIKE"/>
    <property type="match status" value="1"/>
</dbReference>
<dbReference type="InterPro" id="IPR008197">
    <property type="entry name" value="WAP_dom"/>
</dbReference>
<dbReference type="CDD" id="cd22606">
    <property type="entry name" value="Kunitz_WFIKKN_2-like"/>
    <property type="match status" value="1"/>
</dbReference>
<dbReference type="InterPro" id="IPR018933">
    <property type="entry name" value="Netrin_module_non-TIMP"/>
</dbReference>
<protein>
    <submittedName>
        <fullName evidence="19">WFKN2 protein</fullName>
    </submittedName>
</protein>
<dbReference type="SUPFAM" id="SSF57256">
    <property type="entry name" value="Elafin-like"/>
    <property type="match status" value="1"/>
</dbReference>
<dbReference type="InterPro" id="IPR013098">
    <property type="entry name" value="Ig_I-set"/>
</dbReference>
<evidence type="ECO:0000256" key="11">
    <source>
        <dbReference type="ARBA" id="ARBA00023215"/>
    </source>
</evidence>
<evidence type="ECO:0000259" key="16">
    <source>
        <dbReference type="PROSITE" id="PS50835"/>
    </source>
</evidence>
<keyword evidence="8" id="KW-0722">Serine protease inhibitor</keyword>
<evidence type="ECO:0000256" key="1">
    <source>
        <dbReference type="ARBA" id="ARBA00004613"/>
    </source>
</evidence>
<dbReference type="SUPFAM" id="SSF100895">
    <property type="entry name" value="Kazal-type serine protease inhibitors"/>
    <property type="match status" value="1"/>
</dbReference>
<dbReference type="InterPro" id="IPR001134">
    <property type="entry name" value="Netrin_domain"/>
</dbReference>
<dbReference type="FunFam" id="2.60.40.10:FF:000473">
    <property type="entry name" value="WAP, Kazal, immunoglobulin, Kunitz and NTR domain-containing protein 2"/>
    <property type="match status" value="1"/>
</dbReference>
<feature type="domain" description="NTR" evidence="14">
    <location>
        <begin position="555"/>
        <end position="676"/>
    </location>
</feature>
<dbReference type="Pfam" id="PF00095">
    <property type="entry name" value="WAP"/>
    <property type="match status" value="1"/>
</dbReference>
<evidence type="ECO:0000256" key="7">
    <source>
        <dbReference type="ARBA" id="ARBA00022737"/>
    </source>
</evidence>
<evidence type="ECO:0000259" key="18">
    <source>
        <dbReference type="PROSITE" id="PS51465"/>
    </source>
</evidence>
<keyword evidence="10" id="KW-0325">Glycoprotein</keyword>
<keyword evidence="3" id="KW-0964">Secreted</keyword>
<dbReference type="InterPro" id="IPR003598">
    <property type="entry name" value="Ig_sub2"/>
</dbReference>
<keyword evidence="5" id="KW-0646">Protease inhibitor</keyword>
<dbReference type="GO" id="GO:0048019">
    <property type="term" value="F:receptor antagonist activity"/>
    <property type="evidence" value="ECO:0007669"/>
    <property type="project" value="TreeGrafter"/>
</dbReference>
<keyword evidence="4" id="KW-0483">Metalloprotease inhibitor</keyword>
<name>A0A8X7X4G6_POLSE</name>
<evidence type="ECO:0000256" key="4">
    <source>
        <dbReference type="ARBA" id="ARBA00022608"/>
    </source>
</evidence>
<feature type="domain" description="WAP" evidence="17">
    <location>
        <begin position="152"/>
        <end position="205"/>
    </location>
</feature>
<dbReference type="Gene3D" id="4.10.75.10">
    <property type="entry name" value="Elafin-like"/>
    <property type="match status" value="1"/>
</dbReference>
<evidence type="ECO:0000259" key="14">
    <source>
        <dbReference type="PROSITE" id="PS50189"/>
    </source>
</evidence>
<dbReference type="SUPFAM" id="SSF48726">
    <property type="entry name" value="Immunoglobulin"/>
    <property type="match status" value="1"/>
</dbReference>
<keyword evidence="12" id="KW-0393">Immunoglobulin domain</keyword>
<feature type="domain" description="BPTI/Kunitz inhibitor" evidence="15">
    <location>
        <begin position="497"/>
        <end position="547"/>
    </location>
</feature>
<dbReference type="InterPro" id="IPR013783">
    <property type="entry name" value="Ig-like_fold"/>
</dbReference>
<dbReference type="SMART" id="SM00409">
    <property type="entry name" value="IG"/>
    <property type="match status" value="1"/>
</dbReference>
<dbReference type="FunFam" id="3.30.60.30:FF:000014">
    <property type="entry name" value="WAP, Kazal, immunoglobulin, Kunitz and NTR domain-containing protein 2"/>
    <property type="match status" value="1"/>
</dbReference>
<sequence>MSKKANECLNGTLPFEKTHRVSSTELQQPFINQSASVVLSLYSEPSLLQPSRERQGGQKKRDPSGTERREAERQRESERPSDRAKHKSGNSAERVPPDIGGGGGGTPRPSSPPLPDMWRALFPRWICFFLGLFTGLFPHSSRVRAMALPRIVYSHAGICPNEMNPNLWVDAMSTCLRECESDQECETFEKCCPNVCGSKSCVAARYMDVKGKKGPIGMPKEATCDRFMCTQQGSECDIWDGQPVCKCRDRCEREPNFTCASDGMTYYNKCYMDAEACTKGITLTVVTCRYHLTWPNTSPVPTETTANPTTAYLETTVIDIVPPALISRPAHQSIYLGDTVSFLCDVAGRPKPEITWEKQTEGKENIIMRPNHVRGNVVVTNIGQLVIYNAQSQDAGIYTCTAKNIGGFLQADFPLSVVRKELFAKSHARNTTQLPAEECLKTQDTEVCGELRTSWYFDSKRNNCYTFTYGHCNRNQNHFDTYESCMASCGSDFTNPCNLPSLQGPCKAYEPRWAYSSALKQCQSFIYGGCGGNENNFESKEACEEMCPFPKNQHCKMCKPRQKMVTSFCKSDFVILGRMSELSEDHDSGHALVTVEEVLKDDKMGLKYFGQEPLEVTLLNIDWNCPCPNITSTDGQVIIMGDVHNGMAVLQPDSFVGASSVRRVKKLREIIHKKTCDILKEFSSLH</sequence>
<dbReference type="Pfam" id="PF00014">
    <property type="entry name" value="Kunitz_BPTI"/>
    <property type="match status" value="2"/>
</dbReference>
<feature type="non-terminal residue" evidence="19">
    <location>
        <position position="1"/>
    </location>
</feature>
<dbReference type="GO" id="GO:0050431">
    <property type="term" value="F:transforming growth factor beta binding"/>
    <property type="evidence" value="ECO:0007669"/>
    <property type="project" value="TreeGrafter"/>
</dbReference>
<accession>A0A8X7X4G6</accession>
<evidence type="ECO:0000259" key="17">
    <source>
        <dbReference type="PROSITE" id="PS51390"/>
    </source>
</evidence>
<evidence type="ECO:0000259" key="15">
    <source>
        <dbReference type="PROSITE" id="PS50279"/>
    </source>
</evidence>
<comment type="caution">
    <text evidence="19">The sequence shown here is derived from an EMBL/GenBank/DDBJ whole genome shotgun (WGS) entry which is preliminary data.</text>
</comment>
<evidence type="ECO:0000256" key="13">
    <source>
        <dbReference type="SAM" id="MobiDB-lite"/>
    </source>
</evidence>
<dbReference type="SUPFAM" id="SSF50242">
    <property type="entry name" value="TIMP-like"/>
    <property type="match status" value="1"/>
</dbReference>
<feature type="region of interest" description="Disordered" evidence="13">
    <location>
        <begin position="47"/>
        <end position="112"/>
    </location>
</feature>
<dbReference type="PROSITE" id="PS51390">
    <property type="entry name" value="WAP"/>
    <property type="match status" value="1"/>
</dbReference>
<dbReference type="InterPro" id="IPR036179">
    <property type="entry name" value="Ig-like_dom_sf"/>
</dbReference>
<evidence type="ECO:0000256" key="3">
    <source>
        <dbReference type="ARBA" id="ARBA00022525"/>
    </source>
</evidence>
<dbReference type="PROSITE" id="PS51465">
    <property type="entry name" value="KAZAL_2"/>
    <property type="match status" value="1"/>
</dbReference>
<dbReference type="InterPro" id="IPR036880">
    <property type="entry name" value="Kunitz_BPTI_sf"/>
</dbReference>
<dbReference type="Gene3D" id="4.10.410.10">
    <property type="entry name" value="Pancreatic trypsin inhibitor Kunitz domain"/>
    <property type="match status" value="2"/>
</dbReference>
<comment type="similarity">
    <text evidence="2">Belongs to the WFIKKN family.</text>
</comment>
<dbReference type="FunFam" id="2.40.50.120:FF:000004">
    <property type="entry name" value="WAP, Kazal, immunoglobulin, Kunitz and NTR domain-containing protein 2"/>
    <property type="match status" value="1"/>
</dbReference>
<comment type="subcellular location">
    <subcellularLocation>
        <location evidence="1">Secreted</location>
    </subcellularLocation>
</comment>
<proteinExistence type="inferred from homology"/>